<evidence type="ECO:0000313" key="4">
    <source>
        <dbReference type="Proteomes" id="UP000093226"/>
    </source>
</evidence>
<keyword evidence="5" id="KW-1185">Reference proteome</keyword>
<dbReference type="EMBL" id="BJVF01000005">
    <property type="protein sequence ID" value="GEL11660.1"/>
    <property type="molecule type" value="Genomic_DNA"/>
</dbReference>
<evidence type="ECO:0000313" key="5">
    <source>
        <dbReference type="Proteomes" id="UP000182367"/>
    </source>
</evidence>
<evidence type="ECO:0000313" key="6">
    <source>
        <dbReference type="Proteomes" id="UP000321579"/>
    </source>
</evidence>
<dbReference type="OrthoDB" id="1363507at2"/>
<sequence length="92" mass="10438">MAIVIKFKHSNFTETKYLEAIKKLQDAGQGNPKGRSYHVCYGNNNEVDILDVWESMEDFEAFGEILIPILNSMEVKLGVPDIQNIFGIIKGY</sequence>
<dbReference type="RefSeq" id="WP_066328824.1">
    <property type="nucleotide sequence ID" value="NZ_BJVF01000005.1"/>
</dbReference>
<dbReference type="AlphaFoldDB" id="A0A1B9DKS2"/>
<evidence type="ECO:0000313" key="1">
    <source>
        <dbReference type="EMBL" id="GEL11660.1"/>
    </source>
</evidence>
<reference evidence="3 5" key="3">
    <citation type="submission" date="2016-10" db="EMBL/GenBank/DDBJ databases">
        <authorList>
            <person name="Varghese N."/>
            <person name="Submissions S."/>
        </authorList>
    </citation>
    <scope>NUCLEOTIDE SEQUENCE [LARGE SCALE GENOMIC DNA]</scope>
    <source>
        <strain evidence="3 5">Gm-149</strain>
    </source>
</reference>
<dbReference type="Proteomes" id="UP000182367">
    <property type="component" value="Unassembled WGS sequence"/>
</dbReference>
<proteinExistence type="predicted"/>
<dbReference type="EMBL" id="FNEO01000006">
    <property type="protein sequence ID" value="SDJ71257.1"/>
    <property type="molecule type" value="Genomic_DNA"/>
</dbReference>
<dbReference type="Proteomes" id="UP000321579">
    <property type="component" value="Unassembled WGS sequence"/>
</dbReference>
<comment type="caution">
    <text evidence="2">The sequence shown here is derived from an EMBL/GenBank/DDBJ whole genome shotgun (WGS) entry which is preliminary data.</text>
</comment>
<evidence type="ECO:0000313" key="3">
    <source>
        <dbReference type="EMBL" id="SDJ71257.1"/>
    </source>
</evidence>
<evidence type="ECO:0000313" key="2">
    <source>
        <dbReference type="EMBL" id="OCB70300.1"/>
    </source>
</evidence>
<dbReference type="Proteomes" id="UP000093226">
    <property type="component" value="Unassembled WGS sequence"/>
</dbReference>
<reference evidence="2" key="2">
    <citation type="submission" date="2016-03" db="EMBL/GenBank/DDBJ databases">
        <authorList>
            <person name="Ploux O."/>
        </authorList>
    </citation>
    <scope>NUCLEOTIDE SEQUENCE</scope>
    <source>
        <strain evidence="2">NBRC 105008</strain>
    </source>
</reference>
<protein>
    <recommendedName>
        <fullName evidence="7">ABM domain-containing protein</fullName>
    </recommendedName>
</protein>
<reference evidence="1 6" key="4">
    <citation type="submission" date="2019-07" db="EMBL/GenBank/DDBJ databases">
        <title>Whole genome shotgun sequence of Flavobacterium glycines NBRC 105008.</title>
        <authorList>
            <person name="Hosoyama A."/>
            <person name="Uohara A."/>
            <person name="Ohji S."/>
            <person name="Ichikawa N."/>
        </authorList>
    </citation>
    <scope>NUCLEOTIDE SEQUENCE [LARGE SCALE GENOMIC DNA]</scope>
    <source>
        <strain evidence="1 6">NBRC 105008</strain>
    </source>
</reference>
<reference evidence="4" key="1">
    <citation type="submission" date="2016-03" db="EMBL/GenBank/DDBJ databases">
        <title>Draft genome sequence of Paenibacillus glacialis DSM 22343.</title>
        <authorList>
            <person name="Shin S.-K."/>
            <person name="Yi H."/>
        </authorList>
    </citation>
    <scope>NUCLEOTIDE SEQUENCE [LARGE SCALE GENOMIC DNA]</scope>
    <source>
        <strain evidence="4">NBRC 105008</strain>
    </source>
</reference>
<accession>A0A1B9DKS2</accession>
<name>A0A1B9DKS2_9FLAO</name>
<gene>
    <name evidence="2" type="ORF">FBGL_12085</name>
    <name evidence="1" type="ORF">FGL01_23990</name>
    <name evidence="3" type="ORF">SAMN05192550_2626</name>
</gene>
<organism evidence="2 4">
    <name type="scientific">Flavobacterium glycines</name>
    <dbReference type="NCBI Taxonomy" id="551990"/>
    <lineage>
        <taxon>Bacteria</taxon>
        <taxon>Pseudomonadati</taxon>
        <taxon>Bacteroidota</taxon>
        <taxon>Flavobacteriia</taxon>
        <taxon>Flavobacteriales</taxon>
        <taxon>Flavobacteriaceae</taxon>
        <taxon>Flavobacterium</taxon>
    </lineage>
</organism>
<dbReference type="EMBL" id="LVEO01000022">
    <property type="protein sequence ID" value="OCB70300.1"/>
    <property type="molecule type" value="Genomic_DNA"/>
</dbReference>
<dbReference type="STRING" id="551990.SAMN05192550_2626"/>
<evidence type="ECO:0008006" key="7">
    <source>
        <dbReference type="Google" id="ProtNLM"/>
    </source>
</evidence>